<comment type="caution">
    <text evidence="2">The sequence shown here is derived from an EMBL/GenBank/DDBJ whole genome shotgun (WGS) entry which is preliminary data.</text>
</comment>
<accession>A0AAD9FZM4</accession>
<proteinExistence type="predicted"/>
<feature type="compositionally biased region" description="Polar residues" evidence="1">
    <location>
        <begin position="11"/>
        <end position="23"/>
    </location>
</feature>
<organism evidence="2 3">
    <name type="scientific">Phytophthora citrophthora</name>
    <dbReference type="NCBI Taxonomy" id="4793"/>
    <lineage>
        <taxon>Eukaryota</taxon>
        <taxon>Sar</taxon>
        <taxon>Stramenopiles</taxon>
        <taxon>Oomycota</taxon>
        <taxon>Peronosporomycetes</taxon>
        <taxon>Peronosporales</taxon>
        <taxon>Peronosporaceae</taxon>
        <taxon>Phytophthora</taxon>
    </lineage>
</organism>
<name>A0AAD9FZM4_9STRA</name>
<dbReference type="Proteomes" id="UP001259832">
    <property type="component" value="Unassembled WGS sequence"/>
</dbReference>
<feature type="compositionally biased region" description="Polar residues" evidence="1">
    <location>
        <begin position="43"/>
        <end position="59"/>
    </location>
</feature>
<evidence type="ECO:0000256" key="1">
    <source>
        <dbReference type="SAM" id="MobiDB-lite"/>
    </source>
</evidence>
<dbReference type="AlphaFoldDB" id="A0AAD9FZM4"/>
<keyword evidence="3" id="KW-1185">Reference proteome</keyword>
<feature type="region of interest" description="Disordered" evidence="1">
    <location>
        <begin position="1"/>
        <end position="75"/>
    </location>
</feature>
<dbReference type="EMBL" id="JASMQC010000056">
    <property type="protein sequence ID" value="KAK1928887.1"/>
    <property type="molecule type" value="Genomic_DNA"/>
</dbReference>
<sequence length="101" mass="10841">MSFEERDQKTLLYQQQSGHNNTPPAIPVVYVDGDGATDRANGRNLSSASSVSSPGQDRNSGGRASGGSGILKGRYSDHPNCDVCGLAFDVTKRRHQWCVCV</sequence>
<reference evidence="2" key="1">
    <citation type="submission" date="2023-08" db="EMBL/GenBank/DDBJ databases">
        <title>Reference Genome Resource for the Citrus Pathogen Phytophthora citrophthora.</title>
        <authorList>
            <person name="Moller H."/>
            <person name="Coetzee B."/>
            <person name="Rose L.J."/>
            <person name="Van Niekerk J.M."/>
        </authorList>
    </citation>
    <scope>NUCLEOTIDE SEQUENCE</scope>
    <source>
        <strain evidence="2">STE-U-9442</strain>
    </source>
</reference>
<protein>
    <submittedName>
        <fullName evidence="2">Uncharacterized protein</fullName>
    </submittedName>
</protein>
<gene>
    <name evidence="2" type="ORF">P3T76_015676</name>
</gene>
<evidence type="ECO:0000313" key="3">
    <source>
        <dbReference type="Proteomes" id="UP001259832"/>
    </source>
</evidence>
<evidence type="ECO:0000313" key="2">
    <source>
        <dbReference type="EMBL" id="KAK1928887.1"/>
    </source>
</evidence>